<feature type="transmembrane region" description="Helical" evidence="6">
    <location>
        <begin position="197"/>
        <end position="221"/>
    </location>
</feature>
<evidence type="ECO:0000256" key="2">
    <source>
        <dbReference type="ARBA" id="ARBA00022475"/>
    </source>
</evidence>
<feature type="transmembrane region" description="Helical" evidence="6">
    <location>
        <begin position="36"/>
        <end position="54"/>
    </location>
</feature>
<comment type="caution">
    <text evidence="8">The sequence shown here is derived from an EMBL/GenBank/DDBJ whole genome shotgun (WGS) entry which is preliminary data.</text>
</comment>
<feature type="transmembrane region" description="Helical" evidence="6">
    <location>
        <begin position="163"/>
        <end position="185"/>
    </location>
</feature>
<accession>A0A0M0GKJ4</accession>
<keyword evidence="9" id="KW-1185">Reference proteome</keyword>
<feature type="transmembrane region" description="Helical" evidence="6">
    <location>
        <begin position="462"/>
        <end position="481"/>
    </location>
</feature>
<dbReference type="PANTHER" id="PTHR43478:SF1">
    <property type="entry name" value="NA+_H+ ANTIPORTER NHAC-LIKE C-TERMINAL DOMAIN-CONTAINING PROTEIN"/>
    <property type="match status" value="1"/>
</dbReference>
<dbReference type="EMBL" id="LGUF01000007">
    <property type="protein sequence ID" value="KON90308.1"/>
    <property type="molecule type" value="Genomic_DNA"/>
</dbReference>
<dbReference type="Pfam" id="PF03553">
    <property type="entry name" value="Na_H_antiporter"/>
    <property type="match status" value="1"/>
</dbReference>
<evidence type="ECO:0000256" key="6">
    <source>
        <dbReference type="SAM" id="Phobius"/>
    </source>
</evidence>
<protein>
    <submittedName>
        <fullName evidence="8">Sodium:proton antiporter</fullName>
    </submittedName>
</protein>
<comment type="subcellular location">
    <subcellularLocation>
        <location evidence="1">Cell membrane</location>
        <topology evidence="1">Multi-pass membrane protein</topology>
    </subcellularLocation>
</comment>
<evidence type="ECO:0000256" key="4">
    <source>
        <dbReference type="ARBA" id="ARBA00022989"/>
    </source>
</evidence>
<dbReference type="GO" id="GO:0005886">
    <property type="term" value="C:plasma membrane"/>
    <property type="evidence" value="ECO:0007669"/>
    <property type="project" value="UniProtKB-SubCell"/>
</dbReference>
<proteinExistence type="predicted"/>
<feature type="transmembrane region" description="Helical" evidence="6">
    <location>
        <begin position="298"/>
        <end position="319"/>
    </location>
</feature>
<keyword evidence="4 6" id="KW-1133">Transmembrane helix</keyword>
<feature type="transmembrane region" description="Helical" evidence="6">
    <location>
        <begin position="115"/>
        <end position="142"/>
    </location>
</feature>
<feature type="transmembrane region" description="Helical" evidence="6">
    <location>
        <begin position="371"/>
        <end position="393"/>
    </location>
</feature>
<dbReference type="InterPro" id="IPR018461">
    <property type="entry name" value="Na/H_Antiport_NhaC-like_C"/>
</dbReference>
<dbReference type="AlphaFoldDB" id="A0A0M0GKJ4"/>
<evidence type="ECO:0000256" key="3">
    <source>
        <dbReference type="ARBA" id="ARBA00022692"/>
    </source>
</evidence>
<name>A0A0M0GKJ4_SPOGL</name>
<feature type="domain" description="Na+/H+ antiporter NhaC-like C-terminal" evidence="7">
    <location>
        <begin position="164"/>
        <end position="458"/>
    </location>
</feature>
<evidence type="ECO:0000313" key="8">
    <source>
        <dbReference type="EMBL" id="KON90308.1"/>
    </source>
</evidence>
<gene>
    <name evidence="8" type="ORF">AF332_14340</name>
</gene>
<keyword evidence="3 6" id="KW-0812">Transmembrane</keyword>
<dbReference type="STRING" id="1459.AF332_14340"/>
<evidence type="ECO:0000256" key="1">
    <source>
        <dbReference type="ARBA" id="ARBA00004651"/>
    </source>
</evidence>
<reference evidence="9" key="1">
    <citation type="submission" date="2015-07" db="EMBL/GenBank/DDBJ databases">
        <title>Fjat-10036 dsm4.</title>
        <authorList>
            <person name="Liu B."/>
            <person name="Wang J."/>
            <person name="Zhu Y."/>
            <person name="Liu G."/>
            <person name="Chen Q."/>
            <person name="Chen Z."/>
            <person name="Lan J."/>
            <person name="Che J."/>
            <person name="Ge C."/>
            <person name="Shi H."/>
            <person name="Pan Z."/>
            <person name="Liu X."/>
        </authorList>
    </citation>
    <scope>NUCLEOTIDE SEQUENCE [LARGE SCALE GENOMIC DNA]</scope>
    <source>
        <strain evidence="9">DSM 4</strain>
    </source>
</reference>
<dbReference type="PANTHER" id="PTHR43478">
    <property type="entry name" value="NA+/H+ ANTIPORTER-RELATED"/>
    <property type="match status" value="1"/>
</dbReference>
<sequence>MAISLEGTNLNHTWLSLIPFIIVIGMSIWLRNILPGLVAGILVGSIIVSADLLTGTEQTVSYIVATLSDKTNIKIIGFLYLFGGLVGMMNIAGGIKGFSEWAGKRIRSERGLLVFIWITLPFTFMMPMFRIMMIGPIIKSLIKKMNLSKQKVGMTLDISTESVIVLLPVATAFVGFMVSLVEGGISGLNLDMSAYEIFLLSILFNFYAIIMLLIGIGQTFWPRKRKDRQEKTHIDLEEKEHEFHRKGIKKELSLVKAQPWNLIFPVFLLLAFSLFLLWKDGMAQGAGTIFEAFSLADATFVMLLAVFITLVLTFIFYILRRERMNEILYHFYDGGNQMMEAISLLILIWALTLAAEDLGFSEFIGSSLGSFLPAFLTPAAIFVLGSVVGYFIGSSWGTWGLFMPLGITLAVSTGASIPLTVGAVFASGAFGALTSPLGDTTITTASILDMDLVDYAKYKLKISAIGAVAAAGLFIAGGIFIS</sequence>
<feature type="transmembrane region" description="Helical" evidence="6">
    <location>
        <begin position="75"/>
        <end position="95"/>
    </location>
</feature>
<organism evidence="8 9">
    <name type="scientific">Sporosarcina globispora</name>
    <name type="common">Bacillus globisporus</name>
    <dbReference type="NCBI Taxonomy" id="1459"/>
    <lineage>
        <taxon>Bacteria</taxon>
        <taxon>Bacillati</taxon>
        <taxon>Bacillota</taxon>
        <taxon>Bacilli</taxon>
        <taxon>Bacillales</taxon>
        <taxon>Caryophanaceae</taxon>
        <taxon>Sporosarcina</taxon>
    </lineage>
</organism>
<feature type="transmembrane region" description="Helical" evidence="6">
    <location>
        <begin position="259"/>
        <end position="278"/>
    </location>
</feature>
<evidence type="ECO:0000259" key="7">
    <source>
        <dbReference type="Pfam" id="PF03553"/>
    </source>
</evidence>
<keyword evidence="2" id="KW-1003">Cell membrane</keyword>
<evidence type="ECO:0000313" key="9">
    <source>
        <dbReference type="Proteomes" id="UP000037109"/>
    </source>
</evidence>
<feature type="transmembrane region" description="Helical" evidence="6">
    <location>
        <begin position="12"/>
        <end position="30"/>
    </location>
</feature>
<dbReference type="PATRIC" id="fig|1459.3.peg.3099"/>
<evidence type="ECO:0000256" key="5">
    <source>
        <dbReference type="ARBA" id="ARBA00023136"/>
    </source>
</evidence>
<feature type="transmembrane region" description="Helical" evidence="6">
    <location>
        <begin position="405"/>
        <end position="430"/>
    </location>
</feature>
<dbReference type="Proteomes" id="UP000037109">
    <property type="component" value="Unassembled WGS sequence"/>
</dbReference>
<keyword evidence="5 6" id="KW-0472">Membrane</keyword>